<keyword evidence="2" id="KW-1185">Reference proteome</keyword>
<reference evidence="1" key="1">
    <citation type="submission" date="2020-08" db="EMBL/GenBank/DDBJ databases">
        <title>Multicomponent nature underlies the extraordinary mechanical properties of spider dragline silk.</title>
        <authorList>
            <person name="Kono N."/>
            <person name="Nakamura H."/>
            <person name="Mori M."/>
            <person name="Yoshida Y."/>
            <person name="Ohtoshi R."/>
            <person name="Malay A.D."/>
            <person name="Moran D.A.P."/>
            <person name="Tomita M."/>
            <person name="Numata K."/>
            <person name="Arakawa K."/>
        </authorList>
    </citation>
    <scope>NUCLEOTIDE SEQUENCE</scope>
</reference>
<accession>A0A8X6NZZ5</accession>
<dbReference type="Proteomes" id="UP000887013">
    <property type="component" value="Unassembled WGS sequence"/>
</dbReference>
<comment type="caution">
    <text evidence="1">The sequence shown here is derived from an EMBL/GenBank/DDBJ whole genome shotgun (WGS) entry which is preliminary data.</text>
</comment>
<name>A0A8X6NZZ5_NEPPI</name>
<evidence type="ECO:0000313" key="2">
    <source>
        <dbReference type="Proteomes" id="UP000887013"/>
    </source>
</evidence>
<evidence type="ECO:0000313" key="1">
    <source>
        <dbReference type="EMBL" id="GFT44141.1"/>
    </source>
</evidence>
<protein>
    <submittedName>
        <fullName evidence="1">Uncharacterized protein</fullName>
    </submittedName>
</protein>
<dbReference type="AlphaFoldDB" id="A0A8X6NZZ5"/>
<sequence length="117" mass="12979">MENDIRPTRSCDLSHGGLAIEVEDVPNPPDLGQRYSKPPDLVTYSWGLAAWRCGDNSSTPDLVTSREDLAGGVEAIPKPIRSCDLSRDLPEVFKNPTRSWLTRELAARGEYSNPRIL</sequence>
<organism evidence="1 2">
    <name type="scientific">Nephila pilipes</name>
    <name type="common">Giant wood spider</name>
    <name type="synonym">Nephila maculata</name>
    <dbReference type="NCBI Taxonomy" id="299642"/>
    <lineage>
        <taxon>Eukaryota</taxon>
        <taxon>Metazoa</taxon>
        <taxon>Ecdysozoa</taxon>
        <taxon>Arthropoda</taxon>
        <taxon>Chelicerata</taxon>
        <taxon>Arachnida</taxon>
        <taxon>Araneae</taxon>
        <taxon>Araneomorphae</taxon>
        <taxon>Entelegynae</taxon>
        <taxon>Araneoidea</taxon>
        <taxon>Nephilidae</taxon>
        <taxon>Nephila</taxon>
    </lineage>
</organism>
<proteinExistence type="predicted"/>
<gene>
    <name evidence="1" type="ORF">NPIL_79301</name>
</gene>
<dbReference type="EMBL" id="BMAW01015505">
    <property type="protein sequence ID" value="GFT44141.1"/>
    <property type="molecule type" value="Genomic_DNA"/>
</dbReference>